<name>A0A372G041_9ACTN</name>
<dbReference type="Gene3D" id="6.10.250.660">
    <property type="match status" value="1"/>
</dbReference>
<proteinExistence type="predicted"/>
<feature type="region of interest" description="Disordered" evidence="1">
    <location>
        <begin position="66"/>
        <end position="86"/>
    </location>
</feature>
<evidence type="ECO:0000256" key="1">
    <source>
        <dbReference type="SAM" id="MobiDB-lite"/>
    </source>
</evidence>
<sequence>MPVARLGLLAGPAVVLPNRAAVVGRGGPVDRRCRAGPPIQVSGTVERWGHVLRTLLRPFLRRRGGRQPTHRVGVGASTSRPRGGSYRSDAYLPLRSGQVRTRTFTMRRRGADPAEVAAFLDRLANDLDALYAALADSRGEVDRFRLALRDWQSQLARAKHLS</sequence>
<dbReference type="Proteomes" id="UP000262621">
    <property type="component" value="Unassembled WGS sequence"/>
</dbReference>
<reference evidence="2 3" key="1">
    <citation type="submission" date="2018-08" db="EMBL/GenBank/DDBJ databases">
        <title>Verrucosispora craniellae sp. nov., isolated from a marine sponge in the South China Sea.</title>
        <authorList>
            <person name="Li L."/>
            <person name="Lin H.W."/>
        </authorList>
    </citation>
    <scope>NUCLEOTIDE SEQUENCE [LARGE SCALE GENOMIC DNA]</scope>
    <source>
        <strain evidence="2 3">LHW63014</strain>
    </source>
</reference>
<accession>A0A372G041</accession>
<dbReference type="InterPro" id="IPR019933">
    <property type="entry name" value="DivIVA_domain"/>
</dbReference>
<dbReference type="OrthoDB" id="3404933at2"/>
<dbReference type="EMBL" id="QVFU01000009">
    <property type="protein sequence ID" value="RFS46437.1"/>
    <property type="molecule type" value="Genomic_DNA"/>
</dbReference>
<gene>
    <name evidence="2" type="ORF">D0Q02_11800</name>
</gene>
<dbReference type="NCBIfam" id="TIGR03544">
    <property type="entry name" value="DivI1A_domain"/>
    <property type="match status" value="1"/>
</dbReference>
<keyword evidence="3" id="KW-1185">Reference proteome</keyword>
<protein>
    <submittedName>
        <fullName evidence="2">DivIVA domain-containing protein</fullName>
    </submittedName>
</protein>
<evidence type="ECO:0000313" key="2">
    <source>
        <dbReference type="EMBL" id="RFS46437.1"/>
    </source>
</evidence>
<organism evidence="2 3">
    <name type="scientific">Micromonospora craniellae</name>
    <dbReference type="NCBI Taxonomy" id="2294034"/>
    <lineage>
        <taxon>Bacteria</taxon>
        <taxon>Bacillati</taxon>
        <taxon>Actinomycetota</taxon>
        <taxon>Actinomycetes</taxon>
        <taxon>Micromonosporales</taxon>
        <taxon>Micromonosporaceae</taxon>
        <taxon>Micromonospora</taxon>
    </lineage>
</organism>
<comment type="caution">
    <text evidence="2">The sequence shown here is derived from an EMBL/GenBank/DDBJ whole genome shotgun (WGS) entry which is preliminary data.</text>
</comment>
<evidence type="ECO:0000313" key="3">
    <source>
        <dbReference type="Proteomes" id="UP000262621"/>
    </source>
</evidence>
<dbReference type="AlphaFoldDB" id="A0A372G041"/>